<gene>
    <name evidence="2" type="primary">Ggt6</name>
</gene>
<protein>
    <submittedName>
        <fullName evidence="2">Gamma-glutamyltransferase 6</fullName>
    </submittedName>
</protein>
<feature type="region of interest" description="Disordered" evidence="1">
    <location>
        <begin position="19"/>
        <end position="45"/>
    </location>
</feature>
<evidence type="ECO:0000313" key="2">
    <source>
        <dbReference type="Ensembl" id="ENSNGAP00000011334.1"/>
    </source>
</evidence>
<proteinExistence type="predicted"/>
<reference evidence="2" key="1">
    <citation type="submission" date="2025-08" db="UniProtKB">
        <authorList>
            <consortium name="Ensembl"/>
        </authorList>
    </citation>
    <scope>IDENTIFICATION</scope>
</reference>
<organism evidence="2 3">
    <name type="scientific">Nannospalax galili</name>
    <name type="common">Northern Israeli blind subterranean mole rat</name>
    <name type="synonym">Spalax galili</name>
    <dbReference type="NCBI Taxonomy" id="1026970"/>
    <lineage>
        <taxon>Eukaryota</taxon>
        <taxon>Metazoa</taxon>
        <taxon>Chordata</taxon>
        <taxon>Craniata</taxon>
        <taxon>Vertebrata</taxon>
        <taxon>Euteleostomi</taxon>
        <taxon>Mammalia</taxon>
        <taxon>Eutheria</taxon>
        <taxon>Euarchontoglires</taxon>
        <taxon>Glires</taxon>
        <taxon>Rodentia</taxon>
        <taxon>Myomorpha</taxon>
        <taxon>Muroidea</taxon>
        <taxon>Spalacidae</taxon>
        <taxon>Spalacinae</taxon>
        <taxon>Nannospalax</taxon>
    </lineage>
</organism>
<dbReference type="Proteomes" id="UP000694381">
    <property type="component" value="Unassembled WGS sequence"/>
</dbReference>
<dbReference type="Ensembl" id="ENSNGAT00000016880.1">
    <property type="protein sequence ID" value="ENSNGAP00000011334.1"/>
    <property type="gene ID" value="ENSNGAG00000013501.1"/>
</dbReference>
<name>A0A8C6R244_NANGA</name>
<reference evidence="2" key="2">
    <citation type="submission" date="2025-09" db="UniProtKB">
        <authorList>
            <consortium name="Ensembl"/>
        </authorList>
    </citation>
    <scope>IDENTIFICATION</scope>
</reference>
<evidence type="ECO:0000256" key="1">
    <source>
        <dbReference type="SAM" id="MobiDB-lite"/>
    </source>
</evidence>
<sequence>MATTAEPVLYHKLQLWEPGMESEDEEEEEEIAEPLVLSPRRPQDTPRCHVLGPLLQ</sequence>
<feature type="compositionally biased region" description="Acidic residues" evidence="1">
    <location>
        <begin position="20"/>
        <end position="32"/>
    </location>
</feature>
<accession>A0A8C6R244</accession>
<evidence type="ECO:0000313" key="3">
    <source>
        <dbReference type="Proteomes" id="UP000694381"/>
    </source>
</evidence>
<dbReference type="AlphaFoldDB" id="A0A8C6R244"/>
<dbReference type="GeneTree" id="ENSGT00940000161883"/>
<keyword evidence="3" id="KW-1185">Reference proteome</keyword>